<gene>
    <name evidence="1" type="ORF">S01H4_09017</name>
</gene>
<dbReference type="EMBL" id="BART01003187">
    <property type="protein sequence ID" value="GAG72797.1"/>
    <property type="molecule type" value="Genomic_DNA"/>
</dbReference>
<protein>
    <submittedName>
        <fullName evidence="1">Uncharacterized protein</fullName>
    </submittedName>
</protein>
<organism evidence="1">
    <name type="scientific">marine sediment metagenome</name>
    <dbReference type="NCBI Taxonomy" id="412755"/>
    <lineage>
        <taxon>unclassified sequences</taxon>
        <taxon>metagenomes</taxon>
        <taxon>ecological metagenomes</taxon>
    </lineage>
</organism>
<reference evidence="1" key="1">
    <citation type="journal article" date="2014" name="Front. Microbiol.">
        <title>High frequency of phylogenetically diverse reductive dehalogenase-homologous genes in deep subseafloor sedimentary metagenomes.</title>
        <authorList>
            <person name="Kawai M."/>
            <person name="Futagami T."/>
            <person name="Toyoda A."/>
            <person name="Takaki Y."/>
            <person name="Nishi S."/>
            <person name="Hori S."/>
            <person name="Arai W."/>
            <person name="Tsubouchi T."/>
            <person name="Morono Y."/>
            <person name="Uchiyama I."/>
            <person name="Ito T."/>
            <person name="Fujiyama A."/>
            <person name="Inagaki F."/>
            <person name="Takami H."/>
        </authorList>
    </citation>
    <scope>NUCLEOTIDE SEQUENCE</scope>
    <source>
        <strain evidence="1">Expedition CK06-06</strain>
    </source>
</reference>
<name>X1AU40_9ZZZZ</name>
<sequence length="35" mass="3946">MPLEKCLPLPEEICENIQNSLETEISTAKIDGEEE</sequence>
<feature type="non-terminal residue" evidence="1">
    <location>
        <position position="35"/>
    </location>
</feature>
<proteinExistence type="predicted"/>
<dbReference type="AlphaFoldDB" id="X1AU40"/>
<accession>X1AU40</accession>
<comment type="caution">
    <text evidence="1">The sequence shown here is derived from an EMBL/GenBank/DDBJ whole genome shotgun (WGS) entry which is preliminary data.</text>
</comment>
<evidence type="ECO:0000313" key="1">
    <source>
        <dbReference type="EMBL" id="GAG72797.1"/>
    </source>
</evidence>